<sequence>MVRAFAEQIFHTGFVHADPHPGNVFVRKGKNNQAEIVLLDHGLYEYLPESNRLSLCKLWKSIILNDQKNMKKYCSQLGVKDYYLFCEILMQRPLNRNQLHIPNRLTDEEAKYMKKMAQEHFDSIMVVIRSLPLPMLLVFRNINTVRSIVKFHGDQIDRYTLMAKIATQGAYDRFNGNLLQSFIGLIDLLKLDMKLRMDSLKMYFTILYLRILVFLGR</sequence>
<evidence type="ECO:0000313" key="3">
    <source>
        <dbReference type="EMBL" id="KFM76572.1"/>
    </source>
</evidence>
<dbReference type="AlphaFoldDB" id="A0A087UGT3"/>
<name>A0A087UGT3_STEMI</name>
<dbReference type="PANTHER" id="PTHR43173">
    <property type="entry name" value="ABC1 FAMILY PROTEIN"/>
    <property type="match status" value="1"/>
</dbReference>
<accession>A0A087UGT3</accession>
<dbReference type="InterPro" id="IPR004147">
    <property type="entry name" value="ABC1_dom"/>
</dbReference>
<dbReference type="Proteomes" id="UP000054359">
    <property type="component" value="Unassembled WGS sequence"/>
</dbReference>
<dbReference type="InterPro" id="IPR011009">
    <property type="entry name" value="Kinase-like_dom_sf"/>
</dbReference>
<organism evidence="3 4">
    <name type="scientific">Stegodyphus mimosarum</name>
    <name type="common">African social velvet spider</name>
    <dbReference type="NCBI Taxonomy" id="407821"/>
    <lineage>
        <taxon>Eukaryota</taxon>
        <taxon>Metazoa</taxon>
        <taxon>Ecdysozoa</taxon>
        <taxon>Arthropoda</taxon>
        <taxon>Chelicerata</taxon>
        <taxon>Arachnida</taxon>
        <taxon>Araneae</taxon>
        <taxon>Araneomorphae</taxon>
        <taxon>Entelegynae</taxon>
        <taxon>Eresoidea</taxon>
        <taxon>Eresidae</taxon>
        <taxon>Stegodyphus</taxon>
    </lineage>
</organism>
<dbReference type="OrthoDB" id="427480at2759"/>
<gene>
    <name evidence="3" type="ORF">X975_17669</name>
</gene>
<comment type="similarity">
    <text evidence="1">Belongs to the protein kinase superfamily. ADCK protein kinase family.</text>
</comment>
<evidence type="ECO:0000259" key="2">
    <source>
        <dbReference type="Pfam" id="PF03109"/>
    </source>
</evidence>
<dbReference type="STRING" id="407821.A0A087UGT3"/>
<dbReference type="Pfam" id="PF03109">
    <property type="entry name" value="ABC1"/>
    <property type="match status" value="1"/>
</dbReference>
<proteinExistence type="inferred from homology"/>
<feature type="non-terminal residue" evidence="3">
    <location>
        <position position="217"/>
    </location>
</feature>
<dbReference type="EMBL" id="KK119731">
    <property type="protein sequence ID" value="KFM76572.1"/>
    <property type="molecule type" value="Genomic_DNA"/>
</dbReference>
<feature type="domain" description="ABC1 atypical kinase-like" evidence="2">
    <location>
        <begin position="1"/>
        <end position="73"/>
    </location>
</feature>
<dbReference type="GO" id="GO:0016301">
    <property type="term" value="F:kinase activity"/>
    <property type="evidence" value="ECO:0007669"/>
    <property type="project" value="UniProtKB-KW"/>
</dbReference>
<protein>
    <submittedName>
        <fullName evidence="3">Putative aarF domain-containing protein kinase 5</fullName>
    </submittedName>
</protein>
<dbReference type="InterPro" id="IPR051130">
    <property type="entry name" value="Mito_struct-func_regulator"/>
</dbReference>
<reference evidence="3 4" key="1">
    <citation type="submission" date="2013-11" db="EMBL/GenBank/DDBJ databases">
        <title>Genome sequencing of Stegodyphus mimosarum.</title>
        <authorList>
            <person name="Bechsgaard J."/>
        </authorList>
    </citation>
    <scope>NUCLEOTIDE SEQUENCE [LARGE SCALE GENOMIC DNA]</scope>
</reference>
<evidence type="ECO:0000313" key="4">
    <source>
        <dbReference type="Proteomes" id="UP000054359"/>
    </source>
</evidence>
<keyword evidence="3" id="KW-0808">Transferase</keyword>
<keyword evidence="3" id="KW-0418">Kinase</keyword>
<keyword evidence="4" id="KW-1185">Reference proteome</keyword>
<dbReference type="PANTHER" id="PTHR43173:SF28">
    <property type="entry name" value="AARF DOMAIN CONTAINING KINASE 5"/>
    <property type="match status" value="1"/>
</dbReference>
<dbReference type="SUPFAM" id="SSF56112">
    <property type="entry name" value="Protein kinase-like (PK-like)"/>
    <property type="match status" value="1"/>
</dbReference>
<evidence type="ECO:0000256" key="1">
    <source>
        <dbReference type="ARBA" id="ARBA00009670"/>
    </source>
</evidence>